<feature type="transmembrane region" description="Helical" evidence="1">
    <location>
        <begin position="49"/>
        <end position="66"/>
    </location>
</feature>
<keyword evidence="1" id="KW-1133">Transmembrane helix</keyword>
<keyword evidence="1" id="KW-0472">Membrane</keyword>
<name>A0ABM9AVU9_9BACT</name>
<accession>A0ABM9AVU9</accession>
<protein>
    <submittedName>
        <fullName evidence="2">Uncharacterized protein</fullName>
    </submittedName>
</protein>
<evidence type="ECO:0000313" key="3">
    <source>
        <dbReference type="Proteomes" id="UP000837932"/>
    </source>
</evidence>
<proteinExistence type="predicted"/>
<evidence type="ECO:0000256" key="1">
    <source>
        <dbReference type="SAM" id="Phobius"/>
    </source>
</evidence>
<evidence type="ECO:0000313" key="2">
    <source>
        <dbReference type="EMBL" id="CAH0997679.1"/>
    </source>
</evidence>
<gene>
    <name evidence="2" type="ORF">EMA8858_03813</name>
</gene>
<dbReference type="EMBL" id="CAKLPY010000005">
    <property type="protein sequence ID" value="CAH0997679.1"/>
    <property type="molecule type" value="Genomic_DNA"/>
</dbReference>
<dbReference type="RefSeq" id="WP_238808490.1">
    <property type="nucleotide sequence ID" value="NZ_CAKLPY010000005.1"/>
</dbReference>
<keyword evidence="3" id="KW-1185">Reference proteome</keyword>
<dbReference type="NCBIfam" id="NF041635">
    <property type="entry name" value="STM3941_fam"/>
    <property type="match status" value="1"/>
</dbReference>
<dbReference type="Proteomes" id="UP000837932">
    <property type="component" value="Unassembled WGS sequence"/>
</dbReference>
<reference evidence="2" key="1">
    <citation type="submission" date="2021-12" db="EMBL/GenBank/DDBJ databases">
        <authorList>
            <person name="Rodrigo-Torres L."/>
            <person name="Arahal R. D."/>
            <person name="Lucena T."/>
        </authorList>
    </citation>
    <scope>NUCLEOTIDE SEQUENCE</scope>
    <source>
        <strain evidence="2">CECT 8858</strain>
    </source>
</reference>
<keyword evidence="1" id="KW-0812">Transmembrane</keyword>
<dbReference type="InterPro" id="IPR048136">
    <property type="entry name" value="STM3941-like"/>
</dbReference>
<organism evidence="2 3">
    <name type="scientific">Emticicia aquatica</name>
    <dbReference type="NCBI Taxonomy" id="1681835"/>
    <lineage>
        <taxon>Bacteria</taxon>
        <taxon>Pseudomonadati</taxon>
        <taxon>Bacteroidota</taxon>
        <taxon>Cytophagia</taxon>
        <taxon>Cytophagales</taxon>
        <taxon>Leadbetterellaceae</taxon>
        <taxon>Emticicia</taxon>
    </lineage>
</organism>
<feature type="transmembrane region" description="Helical" evidence="1">
    <location>
        <begin position="16"/>
        <end position="37"/>
    </location>
</feature>
<comment type="caution">
    <text evidence="2">The sequence shown here is derived from an EMBL/GenBank/DDBJ whole genome shotgun (WGS) entry which is preliminary data.</text>
</comment>
<sequence>MNDTKDLLIYRRKSTLVLLLSIVSFAWILKFIVFTIRVEPNLYYRDYDSIAFIYDLCFGFGVLMILKRLSSRTPAIIISKEGLKFDFSFHNKGFVFWQDILNIKELDDKKHISICLIVKNSNKGNNNLNSDLSRKLRNDMLGIDVIEIPVKILNCNHKSLRIFIETKLEELRREEF</sequence>